<name>A0A1H8M029_9PROT</name>
<dbReference type="EMBL" id="FOCT01000011">
    <property type="protein sequence ID" value="SEO10508.1"/>
    <property type="molecule type" value="Genomic_DNA"/>
</dbReference>
<dbReference type="AlphaFoldDB" id="A0A1H8M029"/>
<evidence type="ECO:0000313" key="2">
    <source>
        <dbReference type="Proteomes" id="UP000183898"/>
    </source>
</evidence>
<evidence type="ECO:0000313" key="1">
    <source>
        <dbReference type="EMBL" id="SEO10508.1"/>
    </source>
</evidence>
<protein>
    <submittedName>
        <fullName evidence="1">Uncharacterized protein</fullName>
    </submittedName>
</protein>
<organism evidence="1 2">
    <name type="scientific">Nitrosospira multiformis</name>
    <dbReference type="NCBI Taxonomy" id="1231"/>
    <lineage>
        <taxon>Bacteria</taxon>
        <taxon>Pseudomonadati</taxon>
        <taxon>Pseudomonadota</taxon>
        <taxon>Betaproteobacteria</taxon>
        <taxon>Nitrosomonadales</taxon>
        <taxon>Nitrosomonadaceae</taxon>
        <taxon>Nitrosospira</taxon>
    </lineage>
</organism>
<gene>
    <name evidence="1" type="ORF">SAMN05216404_111101</name>
</gene>
<sequence>MYIELLTRITTQPLAEREIIRRHGRDCGEFTKLAVVVLNQIVRPFTARGHRLALAGALQDEQQRQQFRAELGVLQEQLKKYTGMLANIAGVEDLSELEKTAKDY</sequence>
<dbReference type="Proteomes" id="UP000183898">
    <property type="component" value="Unassembled WGS sequence"/>
</dbReference>
<proteinExistence type="predicted"/>
<dbReference type="RefSeq" id="WP_074747971.1">
    <property type="nucleotide sequence ID" value="NZ_FOCT01000011.1"/>
</dbReference>
<accession>A0A1H8M029</accession>
<reference evidence="1 2" key="1">
    <citation type="submission" date="2016-10" db="EMBL/GenBank/DDBJ databases">
        <authorList>
            <person name="de Groot N.N."/>
        </authorList>
    </citation>
    <scope>NUCLEOTIDE SEQUENCE [LARGE SCALE GENOMIC DNA]</scope>
    <source>
        <strain evidence="1 2">Nl18</strain>
    </source>
</reference>